<proteinExistence type="predicted"/>
<keyword evidence="2" id="KW-0732">Signal</keyword>
<dbReference type="InterPro" id="IPR001466">
    <property type="entry name" value="Beta-lactam-related"/>
</dbReference>
<sequence>MKQRNSFFVCILLIVVSSSSSFAQKTTTTYFPTAGKWEQRMPSSMGIKESILNDAIALAKAGESKNPRSMEINHYRTFGKEPFGEGIGPFADRGEATGIIIYKGYIVAQWGEPDRCDMTHSVTKSFLSAIVGVAADKGMINSVTDTVAKYVPPIELYQPQQPVNRPAENIGEPQMLFPFASAHNRTITWDDLLRQTSDWEGTLWGKPEWADRPDADANKWIGRPRNKPGTVYEYNDVRVNALALAATSVWRRPLPQVLKQYIMDPIGASNTWRWTGYRNAWIVLDGQPVQSVSGGGHWGGGMFINAYDMARFGWLTLNRGKWNGQQLLSEVWIQRSLTPTVPKTDYGYMNWFLNTGRKFLPSAPETAFTHVGNGNNIIYVDPEHELVAVIRWIDGRSQDAVIGKIIEALPVK</sequence>
<feature type="domain" description="Beta-lactamase-related" evidence="3">
    <location>
        <begin position="120"/>
        <end position="390"/>
    </location>
</feature>
<dbReference type="RefSeq" id="WP_133473496.1">
    <property type="nucleotide sequence ID" value="NZ_SNWP01000010.1"/>
</dbReference>
<keyword evidence="1" id="KW-0378">Hydrolase</keyword>
<dbReference type="Pfam" id="PF00144">
    <property type="entry name" value="Beta-lactamase"/>
    <property type="match status" value="1"/>
</dbReference>
<feature type="signal peptide" evidence="2">
    <location>
        <begin position="1"/>
        <end position="23"/>
    </location>
</feature>
<dbReference type="EMBL" id="SNWP01000010">
    <property type="protein sequence ID" value="TDO28880.1"/>
    <property type="molecule type" value="Genomic_DNA"/>
</dbReference>
<reference evidence="4 5" key="1">
    <citation type="submission" date="2019-03" db="EMBL/GenBank/DDBJ databases">
        <title>Genomic Encyclopedia of Archaeal and Bacterial Type Strains, Phase II (KMG-II): from individual species to whole genera.</title>
        <authorList>
            <person name="Goeker M."/>
        </authorList>
    </citation>
    <scope>NUCLEOTIDE SEQUENCE [LARGE SCALE GENOMIC DNA]</scope>
    <source>
        <strain evidence="4 5">DSM 28323</strain>
    </source>
</reference>
<evidence type="ECO:0000313" key="4">
    <source>
        <dbReference type="EMBL" id="TDO28880.1"/>
    </source>
</evidence>
<dbReference type="GO" id="GO:0016787">
    <property type="term" value="F:hydrolase activity"/>
    <property type="evidence" value="ECO:0007669"/>
    <property type="project" value="UniProtKB-KW"/>
</dbReference>
<dbReference type="InterPro" id="IPR050789">
    <property type="entry name" value="Diverse_Enzym_Activities"/>
</dbReference>
<dbReference type="OrthoDB" id="1185352at2"/>
<evidence type="ECO:0000256" key="1">
    <source>
        <dbReference type="ARBA" id="ARBA00022801"/>
    </source>
</evidence>
<evidence type="ECO:0000313" key="5">
    <source>
        <dbReference type="Proteomes" id="UP000295741"/>
    </source>
</evidence>
<dbReference type="PANTHER" id="PTHR43283">
    <property type="entry name" value="BETA-LACTAMASE-RELATED"/>
    <property type="match status" value="1"/>
</dbReference>
<dbReference type="Proteomes" id="UP000295741">
    <property type="component" value="Unassembled WGS sequence"/>
</dbReference>
<keyword evidence="5" id="KW-1185">Reference proteome</keyword>
<name>A0A4R6J0Z4_9BACT</name>
<protein>
    <submittedName>
        <fullName evidence="4">Beta-lactamase</fullName>
    </submittedName>
</protein>
<dbReference type="PANTHER" id="PTHR43283:SF11">
    <property type="entry name" value="BETA-LACTAMASE-RELATED DOMAIN-CONTAINING PROTEIN"/>
    <property type="match status" value="1"/>
</dbReference>
<dbReference type="SUPFAM" id="SSF56601">
    <property type="entry name" value="beta-lactamase/transpeptidase-like"/>
    <property type="match status" value="1"/>
</dbReference>
<organism evidence="4 5">
    <name type="scientific">Sediminibacterium goheungense</name>
    <dbReference type="NCBI Taxonomy" id="1086393"/>
    <lineage>
        <taxon>Bacteria</taxon>
        <taxon>Pseudomonadati</taxon>
        <taxon>Bacteroidota</taxon>
        <taxon>Chitinophagia</taxon>
        <taxon>Chitinophagales</taxon>
        <taxon>Chitinophagaceae</taxon>
        <taxon>Sediminibacterium</taxon>
    </lineage>
</organism>
<dbReference type="AlphaFoldDB" id="A0A4R6J0Z4"/>
<feature type="chain" id="PRO_5020774019" evidence="2">
    <location>
        <begin position="24"/>
        <end position="412"/>
    </location>
</feature>
<dbReference type="Gene3D" id="3.40.710.10">
    <property type="entry name" value="DD-peptidase/beta-lactamase superfamily"/>
    <property type="match status" value="1"/>
</dbReference>
<gene>
    <name evidence="4" type="ORF">BC659_0961</name>
</gene>
<comment type="caution">
    <text evidence="4">The sequence shown here is derived from an EMBL/GenBank/DDBJ whole genome shotgun (WGS) entry which is preliminary data.</text>
</comment>
<evidence type="ECO:0000256" key="2">
    <source>
        <dbReference type="SAM" id="SignalP"/>
    </source>
</evidence>
<evidence type="ECO:0000259" key="3">
    <source>
        <dbReference type="Pfam" id="PF00144"/>
    </source>
</evidence>
<accession>A0A4R6J0Z4</accession>
<dbReference type="InterPro" id="IPR012338">
    <property type="entry name" value="Beta-lactam/transpept-like"/>
</dbReference>